<reference evidence="3" key="2">
    <citation type="submission" date="2023-05" db="EMBL/GenBank/DDBJ databases">
        <authorList>
            <consortium name="Lawrence Berkeley National Laboratory"/>
            <person name="Steindorff A."/>
            <person name="Hensen N."/>
            <person name="Bonometti L."/>
            <person name="Westerberg I."/>
            <person name="Brannstrom I.O."/>
            <person name="Guillou S."/>
            <person name="Cros-Aarteil S."/>
            <person name="Calhoun S."/>
            <person name="Haridas S."/>
            <person name="Kuo A."/>
            <person name="Mondo S."/>
            <person name="Pangilinan J."/>
            <person name="Riley R."/>
            <person name="Labutti K."/>
            <person name="Andreopoulos B."/>
            <person name="Lipzen A."/>
            <person name="Chen C."/>
            <person name="Yanf M."/>
            <person name="Daum C."/>
            <person name="Ng V."/>
            <person name="Clum A."/>
            <person name="Ohm R."/>
            <person name="Martin F."/>
            <person name="Silar P."/>
            <person name="Natvig D."/>
            <person name="Lalanne C."/>
            <person name="Gautier V."/>
            <person name="Ament-Velasquez S.L."/>
            <person name="Kruys A."/>
            <person name="Hutchinson M.I."/>
            <person name="Powell A.J."/>
            <person name="Barry K."/>
            <person name="Miller A.N."/>
            <person name="Grigoriev I.V."/>
            <person name="Debuchy R."/>
            <person name="Gladieux P."/>
            <person name="Thoren M.H."/>
            <person name="Johannesson H."/>
        </authorList>
    </citation>
    <scope>NUCLEOTIDE SEQUENCE</scope>
    <source>
        <strain evidence="3">CBS 757.83</strain>
    </source>
</reference>
<evidence type="ECO:0000256" key="1">
    <source>
        <dbReference type="SAM" id="MobiDB-lite"/>
    </source>
</evidence>
<keyword evidence="3" id="KW-0560">Oxidoreductase</keyword>
<reference evidence="3" key="1">
    <citation type="journal article" date="2023" name="Mol. Phylogenet. Evol.">
        <title>Genome-scale phylogeny and comparative genomics of the fungal order Sordariales.</title>
        <authorList>
            <person name="Hensen N."/>
            <person name="Bonometti L."/>
            <person name="Westerberg I."/>
            <person name="Brannstrom I.O."/>
            <person name="Guillou S."/>
            <person name="Cros-Aarteil S."/>
            <person name="Calhoun S."/>
            <person name="Haridas S."/>
            <person name="Kuo A."/>
            <person name="Mondo S."/>
            <person name="Pangilinan J."/>
            <person name="Riley R."/>
            <person name="LaButti K."/>
            <person name="Andreopoulos B."/>
            <person name="Lipzen A."/>
            <person name="Chen C."/>
            <person name="Yan M."/>
            <person name="Daum C."/>
            <person name="Ng V."/>
            <person name="Clum A."/>
            <person name="Steindorff A."/>
            <person name="Ohm R.A."/>
            <person name="Martin F."/>
            <person name="Silar P."/>
            <person name="Natvig D.O."/>
            <person name="Lalanne C."/>
            <person name="Gautier V."/>
            <person name="Ament-Velasquez S.L."/>
            <person name="Kruys A."/>
            <person name="Hutchinson M.I."/>
            <person name="Powell A.J."/>
            <person name="Barry K."/>
            <person name="Miller A.N."/>
            <person name="Grigoriev I.V."/>
            <person name="Debuchy R."/>
            <person name="Gladieux P."/>
            <person name="Hiltunen Thoren M."/>
            <person name="Johannesson H."/>
        </authorList>
    </citation>
    <scope>NUCLEOTIDE SEQUENCE</scope>
    <source>
        <strain evidence="3">CBS 757.83</strain>
    </source>
</reference>
<name>A0AAN6T2N6_9PEZI</name>
<dbReference type="GO" id="GO:0004497">
    <property type="term" value="F:monooxygenase activity"/>
    <property type="evidence" value="ECO:0007669"/>
    <property type="project" value="UniProtKB-KW"/>
</dbReference>
<dbReference type="PANTHER" id="PTHR36182">
    <property type="entry name" value="PROTEIN, PUTATIVE (AFU_ORTHOLOGUE AFUA_6G10930)-RELATED"/>
    <property type="match status" value="1"/>
</dbReference>
<gene>
    <name evidence="3" type="ORF">N658DRAFT_485352</name>
</gene>
<dbReference type="Gene3D" id="2.70.50.70">
    <property type="match status" value="1"/>
</dbReference>
<feature type="compositionally biased region" description="Gly residues" evidence="1">
    <location>
        <begin position="324"/>
        <end position="348"/>
    </location>
</feature>
<evidence type="ECO:0000256" key="2">
    <source>
        <dbReference type="SAM" id="SignalP"/>
    </source>
</evidence>
<feature type="region of interest" description="Disordered" evidence="1">
    <location>
        <begin position="310"/>
        <end position="348"/>
    </location>
</feature>
<keyword evidence="3" id="KW-0503">Monooxygenase</keyword>
<feature type="compositionally biased region" description="Low complexity" evidence="1">
    <location>
        <begin position="265"/>
        <end position="281"/>
    </location>
</feature>
<feature type="compositionally biased region" description="Gly residues" evidence="1">
    <location>
        <begin position="239"/>
        <end position="255"/>
    </location>
</feature>
<feature type="chain" id="PRO_5042814017" evidence="2">
    <location>
        <begin position="24"/>
        <end position="418"/>
    </location>
</feature>
<feature type="compositionally biased region" description="Low complexity" evidence="1">
    <location>
        <begin position="310"/>
        <end position="323"/>
    </location>
</feature>
<feature type="region of interest" description="Disordered" evidence="1">
    <location>
        <begin position="212"/>
        <end position="281"/>
    </location>
</feature>
<proteinExistence type="predicted"/>
<protein>
    <submittedName>
        <fullName evidence="3">Lytic polysaccharide monooxygenase</fullName>
    </submittedName>
</protein>
<evidence type="ECO:0000313" key="3">
    <source>
        <dbReference type="EMBL" id="KAK4102568.1"/>
    </source>
</evidence>
<organism evidence="3 4">
    <name type="scientific">Parathielavia hyrcaniae</name>
    <dbReference type="NCBI Taxonomy" id="113614"/>
    <lineage>
        <taxon>Eukaryota</taxon>
        <taxon>Fungi</taxon>
        <taxon>Dikarya</taxon>
        <taxon>Ascomycota</taxon>
        <taxon>Pezizomycotina</taxon>
        <taxon>Sordariomycetes</taxon>
        <taxon>Sordariomycetidae</taxon>
        <taxon>Sordariales</taxon>
        <taxon>Chaetomiaceae</taxon>
        <taxon>Parathielavia</taxon>
    </lineage>
</organism>
<sequence>MFSNGLTTGVLAAVLAGSQLAAAHMQITNPPPYRSKFNTNSNQGQIDYSMTAPLDASGANYPCKGYHADFGTATGKSVATYVPGQAYEFTLEGGAPHGGGSCQVSLSYDQGKTFTVIQSYVGGCGFAANYKFTIPDDVPQGEAIWAWTWNNNIGNRELYMNCATVTIGGGGAKREAAEERSVAQRASAPFSSRPAVFLANINNGCSTTEGFDVEYPNPGPDVINGGSNLAPPVGNCGSSSGGSGAGAGAGSGSGSGSSPSDPVQATSAPPVPTSTAAATNTGLPGGVFITVPGSSASASATAAPTTLVTATTSAAPVPTPETGSGSGSGSGSDSGSGSGSGSGSATGGYAAGTACTSEGAWNCIGGTSFQRCASGTWSVPQAVAAGTTCKAGEGATLAIEALASKKFRRRSAKLRLAA</sequence>
<accession>A0AAN6T2N6</accession>
<comment type="caution">
    <text evidence="3">The sequence shown here is derived from an EMBL/GenBank/DDBJ whole genome shotgun (WGS) entry which is preliminary data.</text>
</comment>
<dbReference type="AlphaFoldDB" id="A0AAN6T2N6"/>
<feature type="signal peptide" evidence="2">
    <location>
        <begin position="1"/>
        <end position="23"/>
    </location>
</feature>
<keyword evidence="4" id="KW-1185">Reference proteome</keyword>
<keyword evidence="2" id="KW-0732">Signal</keyword>
<dbReference type="EMBL" id="MU863631">
    <property type="protein sequence ID" value="KAK4102568.1"/>
    <property type="molecule type" value="Genomic_DNA"/>
</dbReference>
<dbReference type="Proteomes" id="UP001305647">
    <property type="component" value="Unassembled WGS sequence"/>
</dbReference>
<evidence type="ECO:0000313" key="4">
    <source>
        <dbReference type="Proteomes" id="UP001305647"/>
    </source>
</evidence>
<dbReference type="PANTHER" id="PTHR36182:SF1">
    <property type="entry name" value="PROTEIN, PUTATIVE (AFU_ORTHOLOGUE AFUA_6G10930)-RELATED"/>
    <property type="match status" value="1"/>
</dbReference>